<dbReference type="SUPFAM" id="SSF52283">
    <property type="entry name" value="Formate/glycerate dehydrogenase catalytic domain-like"/>
    <property type="match status" value="1"/>
</dbReference>
<dbReference type="RefSeq" id="WP_008043754.1">
    <property type="nucleotide sequence ID" value="NZ_CH724150.1"/>
</dbReference>
<keyword evidence="2 4" id="KW-0560">Oxidoreductase</keyword>
<dbReference type="Proteomes" id="UP000005953">
    <property type="component" value="Unassembled WGS sequence"/>
</dbReference>
<dbReference type="GO" id="GO:0051287">
    <property type="term" value="F:NAD binding"/>
    <property type="evidence" value="ECO:0007669"/>
    <property type="project" value="InterPro"/>
</dbReference>
<organism evidence="7 8">
    <name type="scientific">Reinekea blandensis MED297</name>
    <dbReference type="NCBI Taxonomy" id="314283"/>
    <lineage>
        <taxon>Bacteria</taxon>
        <taxon>Pseudomonadati</taxon>
        <taxon>Pseudomonadota</taxon>
        <taxon>Gammaproteobacteria</taxon>
        <taxon>Oceanospirillales</taxon>
        <taxon>Saccharospirillaceae</taxon>
        <taxon>Reinekea</taxon>
    </lineage>
</organism>
<dbReference type="InterPro" id="IPR036291">
    <property type="entry name" value="NAD(P)-bd_dom_sf"/>
</dbReference>
<dbReference type="STRING" id="314283.MED297_16998"/>
<keyword evidence="3" id="KW-0520">NAD</keyword>
<keyword evidence="8" id="KW-1185">Reference proteome</keyword>
<proteinExistence type="inferred from homology"/>
<dbReference type="HOGENOM" id="CLU_019796_1_1_6"/>
<feature type="domain" description="D-isomer specific 2-hydroxyacid dehydrogenase catalytic" evidence="5">
    <location>
        <begin position="3"/>
        <end position="324"/>
    </location>
</feature>
<dbReference type="GO" id="GO:0008720">
    <property type="term" value="F:D-lactate dehydrogenase (NAD+) activity"/>
    <property type="evidence" value="ECO:0007669"/>
    <property type="project" value="TreeGrafter"/>
</dbReference>
<dbReference type="AlphaFoldDB" id="A4BFG5"/>
<dbReference type="SUPFAM" id="SSF51735">
    <property type="entry name" value="NAD(P)-binding Rossmann-fold domains"/>
    <property type="match status" value="1"/>
</dbReference>
<feature type="domain" description="D-isomer specific 2-hydroxyacid dehydrogenase NAD-binding" evidence="6">
    <location>
        <begin position="109"/>
        <end position="296"/>
    </location>
</feature>
<dbReference type="Pfam" id="PF00389">
    <property type="entry name" value="2-Hacid_dh"/>
    <property type="match status" value="1"/>
</dbReference>
<evidence type="ECO:0000256" key="1">
    <source>
        <dbReference type="ARBA" id="ARBA00005854"/>
    </source>
</evidence>
<evidence type="ECO:0000256" key="3">
    <source>
        <dbReference type="ARBA" id="ARBA00023027"/>
    </source>
</evidence>
<dbReference type="EC" id="1.1.1.272" evidence="7"/>
<dbReference type="OrthoDB" id="9805416at2"/>
<dbReference type="InterPro" id="IPR058205">
    <property type="entry name" value="D-LDH-like"/>
</dbReference>
<evidence type="ECO:0000256" key="4">
    <source>
        <dbReference type="RuleBase" id="RU003719"/>
    </source>
</evidence>
<sequence length="331" mass="36291">MKVAVFSSKPYDKTHLENANQGQHEFTFFEPHLDEQTAALSAGFDAVCCFVNDTLSAEVIDTLANNQVQLIALRCAGFNNVDLAQAEKRGLTVARVPEYSPYAVAEHAVALAMSLNRNLHRAHNRVRENDYSLHGLLGFDMHGKTVGVIGTGKIGIAFIRIMVGFGCRVICSDPYPNPEAEHAGAQYVSLDTLWSDSDIISLHCPLVPATRHLINQDSLSQMKPGVMLLNTSRGALIDTQAVIDALKTGQIGYLGLDVYEEEADLFFEDNSNEILRDDTFARLLTFKNVMITGHQAFFTNEALSAIARVTIENLSGFAEGKPERICLVSTS</sequence>
<evidence type="ECO:0000259" key="6">
    <source>
        <dbReference type="Pfam" id="PF02826"/>
    </source>
</evidence>
<dbReference type="Gene3D" id="3.40.50.720">
    <property type="entry name" value="NAD(P)-binding Rossmann-like Domain"/>
    <property type="match status" value="2"/>
</dbReference>
<dbReference type="InterPro" id="IPR029753">
    <property type="entry name" value="D-isomer_DH_CS"/>
</dbReference>
<dbReference type="EMBL" id="AAOE01000013">
    <property type="protein sequence ID" value="EAR09060.1"/>
    <property type="molecule type" value="Genomic_DNA"/>
</dbReference>
<dbReference type="InterPro" id="IPR006140">
    <property type="entry name" value="D-isomer_DH_NAD-bd"/>
</dbReference>
<gene>
    <name evidence="7" type="ORF">MED297_16998</name>
</gene>
<dbReference type="FunFam" id="3.40.50.720:FF:000050">
    <property type="entry name" value="D-lactate dehydrogenase"/>
    <property type="match status" value="1"/>
</dbReference>
<dbReference type="PANTHER" id="PTHR43026">
    <property type="entry name" value="2-HYDROXYACID DEHYDROGENASE HOMOLOG 1-RELATED"/>
    <property type="match status" value="1"/>
</dbReference>
<evidence type="ECO:0000313" key="8">
    <source>
        <dbReference type="Proteomes" id="UP000005953"/>
    </source>
</evidence>
<name>A4BFG5_9GAMM</name>
<dbReference type="PANTHER" id="PTHR43026:SF1">
    <property type="entry name" value="2-HYDROXYACID DEHYDROGENASE HOMOLOG 1-RELATED"/>
    <property type="match status" value="1"/>
</dbReference>
<accession>A4BFG5</accession>
<dbReference type="PROSITE" id="PS00671">
    <property type="entry name" value="D_2_HYDROXYACID_DH_3"/>
    <property type="match status" value="1"/>
</dbReference>
<protein>
    <submittedName>
        <fullName evidence="7">D-lactate dehydrogenase</fullName>
        <ecNumber evidence="7">1.1.1.272</ecNumber>
    </submittedName>
</protein>
<dbReference type="CDD" id="cd12183">
    <property type="entry name" value="LDH_like_2"/>
    <property type="match status" value="1"/>
</dbReference>
<evidence type="ECO:0000259" key="5">
    <source>
        <dbReference type="Pfam" id="PF00389"/>
    </source>
</evidence>
<evidence type="ECO:0000313" key="7">
    <source>
        <dbReference type="EMBL" id="EAR09060.1"/>
    </source>
</evidence>
<dbReference type="InterPro" id="IPR006139">
    <property type="entry name" value="D-isomer_2_OHA_DH_cat_dom"/>
</dbReference>
<comment type="caution">
    <text evidence="7">The sequence shown here is derived from an EMBL/GenBank/DDBJ whole genome shotgun (WGS) entry which is preliminary data.</text>
</comment>
<dbReference type="PROSITE" id="PS00670">
    <property type="entry name" value="D_2_HYDROXYACID_DH_2"/>
    <property type="match status" value="1"/>
</dbReference>
<dbReference type="Pfam" id="PF02826">
    <property type="entry name" value="2-Hacid_dh_C"/>
    <property type="match status" value="1"/>
</dbReference>
<reference evidence="7 8" key="1">
    <citation type="submission" date="2006-02" db="EMBL/GenBank/DDBJ databases">
        <authorList>
            <person name="Pinhassi J."/>
            <person name="Pedros-Alio C."/>
            <person name="Ferriera S."/>
            <person name="Johnson J."/>
            <person name="Kravitz S."/>
            <person name="Halpern A."/>
            <person name="Remington K."/>
            <person name="Beeson K."/>
            <person name="Tran B."/>
            <person name="Rogers Y.-H."/>
            <person name="Friedman R."/>
            <person name="Venter J.C."/>
        </authorList>
    </citation>
    <scope>NUCLEOTIDE SEQUENCE [LARGE SCALE GENOMIC DNA]</scope>
    <source>
        <strain evidence="7 8">MED297</strain>
    </source>
</reference>
<comment type="similarity">
    <text evidence="1 4">Belongs to the D-isomer specific 2-hydroxyacid dehydrogenase family.</text>
</comment>
<dbReference type="GO" id="GO:0050578">
    <property type="term" value="F:(2R)-2-hydroxyacid dehydrogenase (NADP+) activity"/>
    <property type="evidence" value="ECO:0007669"/>
    <property type="project" value="UniProtKB-EC"/>
</dbReference>
<evidence type="ECO:0000256" key="2">
    <source>
        <dbReference type="ARBA" id="ARBA00023002"/>
    </source>
</evidence>